<gene>
    <name evidence="1" type="ORF">CUNI_LOCUS21397</name>
</gene>
<dbReference type="AlphaFoldDB" id="A0A8S4A264"/>
<dbReference type="SUPFAM" id="SSF49313">
    <property type="entry name" value="Cadherin-like"/>
    <property type="match status" value="1"/>
</dbReference>
<dbReference type="InterPro" id="IPR015919">
    <property type="entry name" value="Cadherin-like_sf"/>
</dbReference>
<dbReference type="Proteomes" id="UP000678393">
    <property type="component" value="Unassembled WGS sequence"/>
</dbReference>
<comment type="caution">
    <text evidence="1">The sequence shown here is derived from an EMBL/GenBank/DDBJ whole genome shotgun (WGS) entry which is preliminary data.</text>
</comment>
<protein>
    <recommendedName>
        <fullName evidence="3">Cadherin domain-containing protein</fullName>
    </recommendedName>
</protein>
<dbReference type="GO" id="GO:0005509">
    <property type="term" value="F:calcium ion binding"/>
    <property type="evidence" value="ECO:0007669"/>
    <property type="project" value="InterPro"/>
</dbReference>
<proteinExistence type="predicted"/>
<name>A0A8S4A264_9EUPU</name>
<reference evidence="1" key="1">
    <citation type="submission" date="2021-04" db="EMBL/GenBank/DDBJ databases">
        <authorList>
            <consortium name="Molecular Ecology Group"/>
        </authorList>
    </citation>
    <scope>NUCLEOTIDE SEQUENCE</scope>
</reference>
<feature type="non-terminal residue" evidence="1">
    <location>
        <position position="1"/>
    </location>
</feature>
<dbReference type="EMBL" id="CAJHNH020008463">
    <property type="protein sequence ID" value="CAG5135839.1"/>
    <property type="molecule type" value="Genomic_DNA"/>
</dbReference>
<evidence type="ECO:0008006" key="3">
    <source>
        <dbReference type="Google" id="ProtNLM"/>
    </source>
</evidence>
<keyword evidence="2" id="KW-1185">Reference proteome</keyword>
<organism evidence="1 2">
    <name type="scientific">Candidula unifasciata</name>
    <dbReference type="NCBI Taxonomy" id="100452"/>
    <lineage>
        <taxon>Eukaryota</taxon>
        <taxon>Metazoa</taxon>
        <taxon>Spiralia</taxon>
        <taxon>Lophotrochozoa</taxon>
        <taxon>Mollusca</taxon>
        <taxon>Gastropoda</taxon>
        <taxon>Heterobranchia</taxon>
        <taxon>Euthyneura</taxon>
        <taxon>Panpulmonata</taxon>
        <taxon>Eupulmonata</taxon>
        <taxon>Stylommatophora</taxon>
        <taxon>Helicina</taxon>
        <taxon>Helicoidea</taxon>
        <taxon>Geomitridae</taxon>
        <taxon>Candidula</taxon>
    </lineage>
</organism>
<sequence>MFQIPILITMFISDVNDVAPKFVNLPYEVTVKENAKNGSVIFNGVSAEDPDNGRGVLFTME</sequence>
<evidence type="ECO:0000313" key="1">
    <source>
        <dbReference type="EMBL" id="CAG5135839.1"/>
    </source>
</evidence>
<dbReference type="OrthoDB" id="6158374at2759"/>
<evidence type="ECO:0000313" key="2">
    <source>
        <dbReference type="Proteomes" id="UP000678393"/>
    </source>
</evidence>
<accession>A0A8S4A264</accession>
<dbReference type="Gene3D" id="2.60.40.60">
    <property type="entry name" value="Cadherins"/>
    <property type="match status" value="1"/>
</dbReference>
<dbReference type="GO" id="GO:0016020">
    <property type="term" value="C:membrane"/>
    <property type="evidence" value="ECO:0007669"/>
    <property type="project" value="InterPro"/>
</dbReference>